<evidence type="ECO:0000313" key="3">
    <source>
        <dbReference type="EMBL" id="KAJ3033147.1"/>
    </source>
</evidence>
<dbReference type="PROSITE" id="PS00108">
    <property type="entry name" value="PROTEIN_KINASE_ST"/>
    <property type="match status" value="1"/>
</dbReference>
<evidence type="ECO:0000256" key="1">
    <source>
        <dbReference type="ARBA" id="ARBA00012513"/>
    </source>
</evidence>
<dbReference type="GO" id="GO:0004674">
    <property type="term" value="F:protein serine/threonine kinase activity"/>
    <property type="evidence" value="ECO:0007669"/>
    <property type="project" value="UniProtKB-EC"/>
</dbReference>
<organism evidence="3 4">
    <name type="scientific">Rhizophlyctis rosea</name>
    <dbReference type="NCBI Taxonomy" id="64517"/>
    <lineage>
        <taxon>Eukaryota</taxon>
        <taxon>Fungi</taxon>
        <taxon>Fungi incertae sedis</taxon>
        <taxon>Chytridiomycota</taxon>
        <taxon>Chytridiomycota incertae sedis</taxon>
        <taxon>Chytridiomycetes</taxon>
        <taxon>Rhizophlyctidales</taxon>
        <taxon>Rhizophlyctidaceae</taxon>
        <taxon>Rhizophlyctis</taxon>
    </lineage>
</organism>
<dbReference type="AlphaFoldDB" id="A0AAD5S227"/>
<protein>
    <recommendedName>
        <fullName evidence="1">non-specific serine/threonine protein kinase</fullName>
        <ecNumber evidence="1">2.7.11.1</ecNumber>
    </recommendedName>
</protein>
<evidence type="ECO:0000259" key="2">
    <source>
        <dbReference type="PROSITE" id="PS50011"/>
    </source>
</evidence>
<dbReference type="GO" id="GO:0005524">
    <property type="term" value="F:ATP binding"/>
    <property type="evidence" value="ECO:0007669"/>
    <property type="project" value="InterPro"/>
</dbReference>
<dbReference type="Gene3D" id="1.10.510.10">
    <property type="entry name" value="Transferase(Phosphotransferase) domain 1"/>
    <property type="match status" value="1"/>
</dbReference>
<gene>
    <name evidence="3" type="primary">CSNK1E</name>
    <name evidence="3" type="ORF">HK097_004960</name>
</gene>
<dbReference type="SUPFAM" id="SSF56112">
    <property type="entry name" value="Protein kinase-like (PK-like)"/>
    <property type="match status" value="1"/>
</dbReference>
<feature type="non-terminal residue" evidence="3">
    <location>
        <position position="211"/>
    </location>
</feature>
<dbReference type="PANTHER" id="PTHR11909">
    <property type="entry name" value="CASEIN KINASE-RELATED"/>
    <property type="match status" value="1"/>
</dbReference>
<reference evidence="3" key="1">
    <citation type="submission" date="2020-05" db="EMBL/GenBank/DDBJ databases">
        <title>Phylogenomic resolution of chytrid fungi.</title>
        <authorList>
            <person name="Stajich J.E."/>
            <person name="Amses K."/>
            <person name="Simmons R."/>
            <person name="Seto K."/>
            <person name="Myers J."/>
            <person name="Bonds A."/>
            <person name="Quandt C.A."/>
            <person name="Barry K."/>
            <person name="Liu P."/>
            <person name="Grigoriev I."/>
            <person name="Longcore J.E."/>
            <person name="James T.Y."/>
        </authorList>
    </citation>
    <scope>NUCLEOTIDE SEQUENCE</scope>
    <source>
        <strain evidence="3">JEL0318</strain>
    </source>
</reference>
<accession>A0AAD5S227</accession>
<keyword evidence="3" id="KW-0808">Transferase</keyword>
<dbReference type="InterPro" id="IPR000719">
    <property type="entry name" value="Prot_kinase_dom"/>
</dbReference>
<evidence type="ECO:0000313" key="4">
    <source>
        <dbReference type="Proteomes" id="UP001212841"/>
    </source>
</evidence>
<name>A0AAD5S227_9FUNG</name>
<dbReference type="InterPro" id="IPR011009">
    <property type="entry name" value="Kinase-like_dom_sf"/>
</dbReference>
<proteinExistence type="predicted"/>
<dbReference type="Proteomes" id="UP001212841">
    <property type="component" value="Unassembled WGS sequence"/>
</dbReference>
<comment type="caution">
    <text evidence="3">The sequence shown here is derived from an EMBL/GenBank/DDBJ whole genome shotgun (WGS) entry which is preliminary data.</text>
</comment>
<keyword evidence="3" id="KW-0418">Kinase</keyword>
<feature type="domain" description="Protein kinase" evidence="2">
    <location>
        <begin position="1"/>
        <end position="211"/>
    </location>
</feature>
<dbReference type="InterPro" id="IPR050235">
    <property type="entry name" value="CK1_Ser-Thr_kinase"/>
</dbReference>
<dbReference type="PROSITE" id="PS50011">
    <property type="entry name" value="PROTEIN_KINASE_DOM"/>
    <property type="match status" value="1"/>
</dbReference>
<dbReference type="EMBL" id="JADGJD010002337">
    <property type="protein sequence ID" value="KAJ3033147.1"/>
    <property type="molecule type" value="Genomic_DNA"/>
</dbReference>
<keyword evidence="4" id="KW-1185">Reference proteome</keyword>
<sequence>MTLTRLETMHNKSVIHCDVKPDNFCIGIDEKEAIVYTIDFGLSEEYKGRLKELTPNFWGNQGTEFTSLEWDEAIEQGRRDDIEGFCSFANLPAEVKFALAPGTGLEVMKQMKKEMEIDLVCAGLPSEIKEFLKYARSLSVNDRPDYEKWRVEFKGVVERSGEEWDWRFPWIGEMPVPEVKAPKVVVLAGREDRGRLDVDLKRLEWLHGVDF</sequence>
<dbReference type="EC" id="2.7.11.1" evidence="1"/>
<dbReference type="InterPro" id="IPR008271">
    <property type="entry name" value="Ser/Thr_kinase_AS"/>
</dbReference>